<evidence type="ECO:0000256" key="4">
    <source>
        <dbReference type="SAM" id="MobiDB-lite"/>
    </source>
</evidence>
<evidence type="ECO:0000256" key="5">
    <source>
        <dbReference type="SAM" id="SignalP"/>
    </source>
</evidence>
<dbReference type="Gene3D" id="2.10.25.10">
    <property type="entry name" value="Laminin"/>
    <property type="match status" value="1"/>
</dbReference>
<evidence type="ECO:0000313" key="8">
    <source>
        <dbReference type="Proteomes" id="UP000195521"/>
    </source>
</evidence>
<keyword evidence="7" id="KW-0477">Merozoite</keyword>
<evidence type="ECO:0000256" key="1">
    <source>
        <dbReference type="ARBA" id="ARBA00022536"/>
    </source>
</evidence>
<gene>
    <name evidence="7" type="ORF">PGO_041440</name>
</gene>
<dbReference type="AlphaFoldDB" id="A0A1Y1JHJ2"/>
<dbReference type="GeneID" id="39746255"/>
<evidence type="ECO:0000259" key="6">
    <source>
        <dbReference type="PROSITE" id="PS50026"/>
    </source>
</evidence>
<keyword evidence="5" id="KW-0732">Signal</keyword>
<keyword evidence="1 3" id="KW-0245">EGF-like domain</keyword>
<dbReference type="EMBL" id="BDQF01000004">
    <property type="protein sequence ID" value="GAW79544.1"/>
    <property type="molecule type" value="Genomic_DNA"/>
</dbReference>
<keyword evidence="2" id="KW-1015">Disulfide bond</keyword>
<feature type="chain" id="PRO_5013299279" evidence="5">
    <location>
        <begin position="20"/>
        <end position="219"/>
    </location>
</feature>
<feature type="region of interest" description="Disordered" evidence="4">
    <location>
        <begin position="48"/>
        <end position="104"/>
    </location>
</feature>
<feature type="compositionally biased region" description="Low complexity" evidence="4">
    <location>
        <begin position="71"/>
        <end position="95"/>
    </location>
</feature>
<proteinExistence type="predicted"/>
<dbReference type="RefSeq" id="XP_028542133.1">
    <property type="nucleotide sequence ID" value="XM_028686332.1"/>
</dbReference>
<dbReference type="InterPro" id="IPR000742">
    <property type="entry name" value="EGF"/>
</dbReference>
<dbReference type="PROSITE" id="PS50026">
    <property type="entry name" value="EGF_3"/>
    <property type="match status" value="1"/>
</dbReference>
<reference evidence="8" key="1">
    <citation type="submission" date="2017-04" db="EMBL/GenBank/DDBJ databases">
        <title>Plasmodium gonderi genome.</title>
        <authorList>
            <person name="Arisue N."/>
            <person name="Honma H."/>
            <person name="Kawai S."/>
            <person name="Tougan T."/>
            <person name="Tanabe K."/>
            <person name="Horii T."/>
        </authorList>
    </citation>
    <scope>NUCLEOTIDE SEQUENCE [LARGE SCALE GENOMIC DNA]</scope>
    <source>
        <strain evidence="8">ATCC 30045</strain>
    </source>
</reference>
<accession>A0A1Y1JHJ2</accession>
<feature type="domain" description="EGF-like" evidence="6">
    <location>
        <begin position="152"/>
        <end position="193"/>
    </location>
</feature>
<dbReference type="OMA" id="NIFCAKR"/>
<dbReference type="Proteomes" id="UP000195521">
    <property type="component" value="Unassembled WGS sequence"/>
</dbReference>
<evidence type="ECO:0000256" key="2">
    <source>
        <dbReference type="ARBA" id="ARBA00023157"/>
    </source>
</evidence>
<dbReference type="Pfam" id="PF12947">
    <property type="entry name" value="EGF_3"/>
    <property type="match status" value="1"/>
</dbReference>
<dbReference type="PROSITE" id="PS01186">
    <property type="entry name" value="EGF_2"/>
    <property type="match status" value="1"/>
</dbReference>
<evidence type="ECO:0000256" key="3">
    <source>
        <dbReference type="PROSITE-ProRule" id="PRU00076"/>
    </source>
</evidence>
<comment type="caution">
    <text evidence="7">The sequence shown here is derived from an EMBL/GenBank/DDBJ whole genome shotgun (WGS) entry which is preliminary data.</text>
</comment>
<dbReference type="OrthoDB" id="10060424at2759"/>
<keyword evidence="8" id="KW-1185">Reference proteome</keyword>
<evidence type="ECO:0000313" key="7">
    <source>
        <dbReference type="EMBL" id="GAW79544.1"/>
    </source>
</evidence>
<dbReference type="InterPro" id="IPR024731">
    <property type="entry name" value="NELL2-like_EGF"/>
</dbReference>
<organism evidence="7 8">
    <name type="scientific">Plasmodium gonderi</name>
    <dbReference type="NCBI Taxonomy" id="77519"/>
    <lineage>
        <taxon>Eukaryota</taxon>
        <taxon>Sar</taxon>
        <taxon>Alveolata</taxon>
        <taxon>Apicomplexa</taxon>
        <taxon>Aconoidasida</taxon>
        <taxon>Haemosporida</taxon>
        <taxon>Plasmodiidae</taxon>
        <taxon>Plasmodium</taxon>
        <taxon>Plasmodium (Plasmodium)</taxon>
    </lineage>
</organism>
<protein>
    <submittedName>
        <fullName evidence="7">Merozoite surface protein 4</fullName>
    </submittedName>
</protein>
<comment type="caution">
    <text evidence="3">Lacks conserved residue(s) required for the propagation of feature annotation.</text>
</comment>
<name>A0A1Y1JHJ2_PLAGO</name>
<sequence length="219" mass="23706">MKVAKFSLILNLFFIFSLYFDKLYYTSICNSLADVGTILRYKRILSDPKSSTTNTNEKNTEGLNSPTKTDNASSSGNNMNGGNNPSNTATTPPSTVAKGKDTPTVNTINAETKANLGEGNNGGTVNDDHVEHYEDYENGDDDLYDLNELDENANLCLDNNGGCGNDKICENLGKGIVKCLCKPGYKLVGIECVKSSKSSSLNSVFCWFLLVIIILASIN</sequence>
<dbReference type="SUPFAM" id="SSF57196">
    <property type="entry name" value="EGF/Laminin"/>
    <property type="match status" value="1"/>
</dbReference>
<feature type="signal peptide" evidence="5">
    <location>
        <begin position="1"/>
        <end position="19"/>
    </location>
</feature>